<dbReference type="InterPro" id="IPR050935">
    <property type="entry name" value="Bromo_chromatin_reader"/>
</dbReference>
<evidence type="ECO:0000256" key="3">
    <source>
        <dbReference type="SAM" id="MobiDB-lite"/>
    </source>
</evidence>
<comment type="caution">
    <text evidence="6">The sequence shown here is derived from an EMBL/GenBank/DDBJ whole genome shotgun (WGS) entry which is preliminary data.</text>
</comment>
<feature type="compositionally biased region" description="Basic and acidic residues" evidence="3">
    <location>
        <begin position="1"/>
        <end position="13"/>
    </location>
</feature>
<feature type="compositionally biased region" description="Basic and acidic residues" evidence="3">
    <location>
        <begin position="49"/>
        <end position="61"/>
    </location>
</feature>
<feature type="compositionally biased region" description="Low complexity" evidence="3">
    <location>
        <begin position="69"/>
        <end position="80"/>
    </location>
</feature>
<reference evidence="6 7" key="1">
    <citation type="submission" date="2019-05" db="EMBL/GenBank/DDBJ databases">
        <title>Emergence of the Ug99 lineage of the wheat stem rust pathogen through somatic hybridization.</title>
        <authorList>
            <person name="Li F."/>
            <person name="Upadhyaya N.M."/>
            <person name="Sperschneider J."/>
            <person name="Matny O."/>
            <person name="Nguyen-Phuc H."/>
            <person name="Mago R."/>
            <person name="Raley C."/>
            <person name="Miller M.E."/>
            <person name="Silverstein K.A.T."/>
            <person name="Henningsen E."/>
            <person name="Hirsch C.D."/>
            <person name="Visser B."/>
            <person name="Pretorius Z.A."/>
            <person name="Steffenson B.J."/>
            <person name="Schwessinger B."/>
            <person name="Dodds P.N."/>
            <person name="Figueroa M."/>
        </authorList>
    </citation>
    <scope>NUCLEOTIDE SEQUENCE [LARGE SCALE GENOMIC DNA]</scope>
    <source>
        <strain evidence="6">21-0</strain>
    </source>
</reference>
<evidence type="ECO:0000256" key="1">
    <source>
        <dbReference type="ARBA" id="ARBA00023117"/>
    </source>
</evidence>
<dbReference type="GO" id="GO:0000785">
    <property type="term" value="C:chromatin"/>
    <property type="evidence" value="ECO:0007669"/>
    <property type="project" value="TreeGrafter"/>
</dbReference>
<dbReference type="Gene3D" id="1.20.920.10">
    <property type="entry name" value="Bromodomain-like"/>
    <property type="match status" value="2"/>
</dbReference>
<organism evidence="6 7">
    <name type="scientific">Puccinia graminis f. sp. tritici</name>
    <dbReference type="NCBI Taxonomy" id="56615"/>
    <lineage>
        <taxon>Eukaryota</taxon>
        <taxon>Fungi</taxon>
        <taxon>Dikarya</taxon>
        <taxon>Basidiomycota</taxon>
        <taxon>Pucciniomycotina</taxon>
        <taxon>Pucciniomycetes</taxon>
        <taxon>Pucciniales</taxon>
        <taxon>Pucciniaceae</taxon>
        <taxon>Puccinia</taxon>
    </lineage>
</organism>
<name>A0A5B0M6X2_PUCGR</name>
<feature type="compositionally biased region" description="Polar residues" evidence="3">
    <location>
        <begin position="1138"/>
        <end position="1147"/>
    </location>
</feature>
<feature type="compositionally biased region" description="Polar residues" evidence="3">
    <location>
        <begin position="399"/>
        <end position="412"/>
    </location>
</feature>
<dbReference type="PANTHER" id="PTHR22880:SF225">
    <property type="entry name" value="BROMODOMAIN-CONTAINING PROTEIN BET-1-RELATED"/>
    <property type="match status" value="1"/>
</dbReference>
<keyword evidence="7" id="KW-1185">Reference proteome</keyword>
<dbReference type="InterPro" id="IPR027353">
    <property type="entry name" value="NET_dom"/>
</dbReference>
<feature type="compositionally biased region" description="Polar residues" evidence="3">
    <location>
        <begin position="682"/>
        <end position="696"/>
    </location>
</feature>
<evidence type="ECO:0000259" key="5">
    <source>
        <dbReference type="PROSITE" id="PS51525"/>
    </source>
</evidence>
<proteinExistence type="predicted"/>
<evidence type="ECO:0000313" key="7">
    <source>
        <dbReference type="Proteomes" id="UP000324748"/>
    </source>
</evidence>
<dbReference type="SMART" id="SM00297">
    <property type="entry name" value="BROMO"/>
    <property type="match status" value="2"/>
</dbReference>
<feature type="region of interest" description="Disordered" evidence="3">
    <location>
        <begin position="590"/>
        <end position="709"/>
    </location>
</feature>
<feature type="compositionally biased region" description="Basic and acidic residues" evidence="3">
    <location>
        <begin position="175"/>
        <end position="193"/>
    </location>
</feature>
<evidence type="ECO:0000259" key="4">
    <source>
        <dbReference type="PROSITE" id="PS50014"/>
    </source>
</evidence>
<dbReference type="GO" id="GO:0006355">
    <property type="term" value="P:regulation of DNA-templated transcription"/>
    <property type="evidence" value="ECO:0007669"/>
    <property type="project" value="TreeGrafter"/>
</dbReference>
<dbReference type="GO" id="GO:0006338">
    <property type="term" value="P:chromatin remodeling"/>
    <property type="evidence" value="ECO:0007669"/>
    <property type="project" value="TreeGrafter"/>
</dbReference>
<feature type="compositionally biased region" description="Polar residues" evidence="3">
    <location>
        <begin position="141"/>
        <end position="157"/>
    </location>
</feature>
<sequence>MSTIVGHHERSPETDLPVNSPEQTCPRDAGLNSATWSSPSPAFPVSPRDVTEAERPLDKSIEPFQPEISPLSSSLTVVSSEFKADSSDPNESSHPKQTSAFASQPEQPPQPVEPSPLPPVTDHLSLLPPPPPPPPLPLPPIQQTHSNGTQFETSQTLPVHLPPCSPSAPISEPDSSDRPAHTDHTVNLEEGIEHAQPTAHTSDGPLSLSAPPTHDVPTLPTASVGTAPPPATANDHPPPPSVSDSPSSADLNIHHPTLNPSLPEPSDNSPPPIPVDSIANTEQADSSSAVIPTADPQQVPASLAHPTADSKLGINDYPAACSSHPPETAPAAASINSLSPLSDVPSASSPPHAIESPTNQSSQLPTLRGPSSASFKRQPSPSMYESSNNVPRQTDDSPNRLNGSQTEPNGQSAHKRPRLDSNSSVNPHLNSSLSNPLTGAPQTLNYPHANVSLHSTVAVNPTPSMTETLGFVPGTPGTRFTKDQHRFAVSVTKQLKKHRSAGPFLAPVDPVALNIPDYFNVVKQPMDLSTIETRLAKAGKPCHYRSVEEFVADVQLVFSNCYMYNGPPATSPYSRMALDLSIQFETQMKKMPPDEPMSHASTSRSPSLAKPPTKPKQNADTRLPPPALKRKNGSPAINPSSTQPGHHFAGQKRRSTSPQHPRKKGTKSTSSSTSALPDVDSVNLNAARRTSMNDPSFQRPRSETWDQSTRVGATHSAGQVTTGQHMISNAPAELKFCKEILREVNKKAYSKFVWPFYEPVDIVKLGIPDYPKYVKTPMDLETMKLKLKNNQYPNGAAFADDFRLMLDNCYVFNPTGPVRECGKQLERLFEAKWAERPPEEIPAPSLPHVASVPTTTAQLDTIQELQMQVAQLAERLNVVNATHPGLVAVHPIPGTGPPKKNSAPRAPASTKSSPNLNNSGPVVQPSTLPAASKGKSNSAGSAKPKQTHGGARRKSAGSALTPSAKRQAKAAEQPPLPGQLDQPELARELYQPPPSTAASLPPVPPSAGTAQDFEPIDYEQKKDLALQIQNAVEPTQSDAINLIRNSRPDLVAADGEEIELDIDALDDHTLYQLYQLVCVPLLPPAKPKKPKPAASNGKPKGGRKAGPGATRKSMPTPMPSYAAPVSQVSGGPHAEPASISQYPNAHVSNGHEHGTKPKVKKPRASIPGPPKRKGIDESLVTASIKALTDKLDVFSAVTDPQPQHPNYSNGVSSANPALGLNSSAPPPAGPVEYASSSSESDSESDDDSD</sequence>
<feature type="domain" description="Bromo" evidence="4">
    <location>
        <begin position="496"/>
        <end position="572"/>
    </location>
</feature>
<dbReference type="OrthoDB" id="2506810at2759"/>
<keyword evidence="1 2" id="KW-0103">Bromodomain</keyword>
<feature type="region of interest" description="Disordered" evidence="3">
    <location>
        <begin position="1"/>
        <end position="445"/>
    </location>
</feature>
<dbReference type="EMBL" id="VSWC01000170">
    <property type="protein sequence ID" value="KAA1072465.1"/>
    <property type="molecule type" value="Genomic_DNA"/>
</dbReference>
<feature type="compositionally biased region" description="Pro residues" evidence="3">
    <location>
        <begin position="227"/>
        <end position="241"/>
    </location>
</feature>
<feature type="compositionally biased region" description="Acidic residues" evidence="3">
    <location>
        <begin position="1240"/>
        <end position="1249"/>
    </location>
</feature>
<dbReference type="SUPFAM" id="SSF47370">
    <property type="entry name" value="Bromodomain"/>
    <property type="match status" value="2"/>
</dbReference>
<evidence type="ECO:0000313" key="6">
    <source>
        <dbReference type="EMBL" id="KAA1072465.1"/>
    </source>
</evidence>
<feature type="compositionally biased region" description="Polar residues" evidence="3">
    <location>
        <begin position="635"/>
        <end position="644"/>
    </location>
</feature>
<feature type="region of interest" description="Disordered" evidence="3">
    <location>
        <begin position="1195"/>
        <end position="1249"/>
    </location>
</feature>
<feature type="region of interest" description="Disordered" evidence="3">
    <location>
        <begin position="1082"/>
        <end position="1177"/>
    </location>
</feature>
<feature type="compositionally biased region" description="Low complexity" evidence="3">
    <location>
        <begin position="258"/>
        <end position="267"/>
    </location>
</feature>
<feature type="compositionally biased region" description="Polar residues" evidence="3">
    <location>
        <begin position="420"/>
        <end position="445"/>
    </location>
</feature>
<dbReference type="InterPro" id="IPR036427">
    <property type="entry name" value="Bromodomain-like_sf"/>
</dbReference>
<gene>
    <name evidence="6" type="ORF">PGT21_034688</name>
</gene>
<feature type="compositionally biased region" description="Pro residues" evidence="3">
    <location>
        <begin position="106"/>
        <end position="119"/>
    </location>
</feature>
<feature type="compositionally biased region" description="Polar residues" evidence="3">
    <location>
        <begin position="356"/>
        <end position="392"/>
    </location>
</feature>
<evidence type="ECO:0008006" key="8">
    <source>
        <dbReference type="Google" id="ProtNLM"/>
    </source>
</evidence>
<dbReference type="Gene3D" id="1.20.1270.220">
    <property type="match status" value="1"/>
</dbReference>
<dbReference type="InterPro" id="IPR038336">
    <property type="entry name" value="NET_sf"/>
</dbReference>
<dbReference type="Pfam" id="PF17035">
    <property type="entry name" value="BET"/>
    <property type="match status" value="1"/>
</dbReference>
<feature type="domain" description="NET" evidence="5">
    <location>
        <begin position="1006"/>
        <end position="1088"/>
    </location>
</feature>
<dbReference type="AlphaFoldDB" id="A0A5B0M6X2"/>
<feature type="compositionally biased region" description="Polar residues" evidence="3">
    <location>
        <begin position="334"/>
        <end position="349"/>
    </location>
</feature>
<feature type="compositionally biased region" description="Pro residues" evidence="3">
    <location>
        <begin position="991"/>
        <end position="1005"/>
    </location>
</feature>
<dbReference type="PANTHER" id="PTHR22880">
    <property type="entry name" value="FALZ-RELATED BROMODOMAIN-CONTAINING PROTEINS"/>
    <property type="match status" value="1"/>
</dbReference>
<dbReference type="InterPro" id="IPR001487">
    <property type="entry name" value="Bromodomain"/>
</dbReference>
<protein>
    <recommendedName>
        <fullName evidence="8">Bromodomain-containing protein</fullName>
    </recommendedName>
</protein>
<feature type="compositionally biased region" description="Basic residues" evidence="3">
    <location>
        <begin position="649"/>
        <end position="666"/>
    </location>
</feature>
<feature type="domain" description="Bromo" evidence="4">
    <location>
        <begin position="748"/>
        <end position="820"/>
    </location>
</feature>
<accession>A0A5B0M6X2</accession>
<dbReference type="Pfam" id="PF00439">
    <property type="entry name" value="Bromodomain"/>
    <property type="match status" value="2"/>
</dbReference>
<dbReference type="GO" id="GO:0005634">
    <property type="term" value="C:nucleus"/>
    <property type="evidence" value="ECO:0007669"/>
    <property type="project" value="TreeGrafter"/>
</dbReference>
<feature type="compositionally biased region" description="Polar residues" evidence="3">
    <location>
        <begin position="1198"/>
        <end position="1223"/>
    </location>
</feature>
<dbReference type="PROSITE" id="PS50014">
    <property type="entry name" value="BROMODOMAIN_2"/>
    <property type="match status" value="2"/>
</dbReference>
<feature type="compositionally biased region" description="Pro residues" evidence="3">
    <location>
        <begin position="127"/>
        <end position="140"/>
    </location>
</feature>
<feature type="compositionally biased region" description="Low complexity" evidence="3">
    <location>
        <begin position="929"/>
        <end position="944"/>
    </location>
</feature>
<feature type="compositionally biased region" description="Basic and acidic residues" evidence="3">
    <location>
        <begin position="82"/>
        <end position="94"/>
    </location>
</feature>
<feature type="compositionally biased region" description="Polar residues" evidence="3">
    <location>
        <begin position="279"/>
        <end position="300"/>
    </location>
</feature>
<dbReference type="PRINTS" id="PR00503">
    <property type="entry name" value="BROMODOMAIN"/>
</dbReference>
<dbReference type="Proteomes" id="UP000324748">
    <property type="component" value="Unassembled WGS sequence"/>
</dbReference>
<feature type="region of interest" description="Disordered" evidence="3">
    <location>
        <begin position="889"/>
        <end position="1011"/>
    </location>
</feature>
<dbReference type="PROSITE" id="PS51525">
    <property type="entry name" value="NET"/>
    <property type="match status" value="1"/>
</dbReference>
<feature type="compositionally biased region" description="Polar residues" evidence="3">
    <location>
        <begin position="909"/>
        <end position="927"/>
    </location>
</feature>
<evidence type="ECO:0000256" key="2">
    <source>
        <dbReference type="PROSITE-ProRule" id="PRU00035"/>
    </source>
</evidence>